<feature type="region of interest" description="Disordered" evidence="3">
    <location>
        <begin position="221"/>
        <end position="243"/>
    </location>
</feature>
<keyword evidence="2" id="KW-0539">Nucleus</keyword>
<feature type="compositionally biased region" description="Basic and acidic residues" evidence="3">
    <location>
        <begin position="226"/>
        <end position="243"/>
    </location>
</feature>
<feature type="region of interest" description="Disordered" evidence="3">
    <location>
        <begin position="313"/>
        <end position="415"/>
    </location>
</feature>
<dbReference type="PROSITE" id="PS51294">
    <property type="entry name" value="HTH_MYB"/>
    <property type="match status" value="1"/>
</dbReference>
<dbReference type="EMBL" id="JBFOLK010000009">
    <property type="protein sequence ID" value="KAL2486229.1"/>
    <property type="molecule type" value="Genomic_DNA"/>
</dbReference>
<dbReference type="InterPro" id="IPR017930">
    <property type="entry name" value="Myb_dom"/>
</dbReference>
<name>A0ABD1RCS3_9LAMI</name>
<dbReference type="SUPFAM" id="SSF46689">
    <property type="entry name" value="Homeodomain-like"/>
    <property type="match status" value="1"/>
</dbReference>
<dbReference type="PANTHER" id="PTHR46993">
    <property type="entry name" value="MYB TRANSCRIPTION FACTOR"/>
    <property type="match status" value="1"/>
</dbReference>
<dbReference type="CDD" id="cd11660">
    <property type="entry name" value="SANT_TRF"/>
    <property type="match status" value="1"/>
</dbReference>
<evidence type="ECO:0000313" key="6">
    <source>
        <dbReference type="EMBL" id="KAL2486229.1"/>
    </source>
</evidence>
<feature type="domain" description="Myb-like" evidence="4">
    <location>
        <begin position="409"/>
        <end position="465"/>
    </location>
</feature>
<evidence type="ECO:0000259" key="4">
    <source>
        <dbReference type="PROSITE" id="PS50090"/>
    </source>
</evidence>
<dbReference type="SMART" id="SM00717">
    <property type="entry name" value="SANT"/>
    <property type="match status" value="1"/>
</dbReference>
<dbReference type="Pfam" id="PF00249">
    <property type="entry name" value="Myb_DNA-binding"/>
    <property type="match status" value="1"/>
</dbReference>
<dbReference type="InterPro" id="IPR009057">
    <property type="entry name" value="Homeodomain-like_sf"/>
</dbReference>
<dbReference type="PANTHER" id="PTHR46993:SF6">
    <property type="entry name" value="MYB TRANSCRIPTION FACTOR"/>
    <property type="match status" value="1"/>
</dbReference>
<dbReference type="PROSITE" id="PS50090">
    <property type="entry name" value="MYB_LIKE"/>
    <property type="match status" value="1"/>
</dbReference>
<dbReference type="AlphaFoldDB" id="A0ABD1RCS3"/>
<dbReference type="InterPro" id="IPR001005">
    <property type="entry name" value="SANT/Myb"/>
</dbReference>
<comment type="subcellular location">
    <subcellularLocation>
        <location evidence="1">Nucleus</location>
    </subcellularLocation>
</comment>
<comment type="caution">
    <text evidence="6">The sequence shown here is derived from an EMBL/GenBank/DDBJ whole genome shotgun (WGS) entry which is preliminary data.</text>
</comment>
<evidence type="ECO:0000313" key="7">
    <source>
        <dbReference type="Proteomes" id="UP001604336"/>
    </source>
</evidence>
<proteinExistence type="predicted"/>
<dbReference type="Proteomes" id="UP001604336">
    <property type="component" value="Unassembled WGS sequence"/>
</dbReference>
<evidence type="ECO:0000259" key="5">
    <source>
        <dbReference type="PROSITE" id="PS51294"/>
    </source>
</evidence>
<organism evidence="6 7">
    <name type="scientific">Abeliophyllum distichum</name>
    <dbReference type="NCBI Taxonomy" id="126358"/>
    <lineage>
        <taxon>Eukaryota</taxon>
        <taxon>Viridiplantae</taxon>
        <taxon>Streptophyta</taxon>
        <taxon>Embryophyta</taxon>
        <taxon>Tracheophyta</taxon>
        <taxon>Spermatophyta</taxon>
        <taxon>Magnoliopsida</taxon>
        <taxon>eudicotyledons</taxon>
        <taxon>Gunneridae</taxon>
        <taxon>Pentapetalae</taxon>
        <taxon>asterids</taxon>
        <taxon>lamiids</taxon>
        <taxon>Lamiales</taxon>
        <taxon>Oleaceae</taxon>
        <taxon>Forsythieae</taxon>
        <taxon>Abeliophyllum</taxon>
    </lineage>
</organism>
<evidence type="ECO:0000256" key="3">
    <source>
        <dbReference type="SAM" id="MobiDB-lite"/>
    </source>
</evidence>
<dbReference type="Gene3D" id="1.10.10.60">
    <property type="entry name" value="Homeodomain-like"/>
    <property type="match status" value="1"/>
</dbReference>
<gene>
    <name evidence="6" type="ORF">Adt_30985</name>
</gene>
<evidence type="ECO:0000256" key="1">
    <source>
        <dbReference type="ARBA" id="ARBA00004123"/>
    </source>
</evidence>
<feature type="compositionally biased region" description="Polar residues" evidence="3">
    <location>
        <begin position="340"/>
        <end position="353"/>
    </location>
</feature>
<feature type="compositionally biased region" description="Polar residues" evidence="3">
    <location>
        <begin position="318"/>
        <end position="330"/>
    </location>
</feature>
<reference evidence="7" key="1">
    <citation type="submission" date="2024-07" db="EMBL/GenBank/DDBJ databases">
        <title>Two chromosome-level genome assemblies of Korean endemic species Abeliophyllum distichum and Forsythia ovata (Oleaceae).</title>
        <authorList>
            <person name="Jang H."/>
        </authorList>
    </citation>
    <scope>NUCLEOTIDE SEQUENCE [LARGE SCALE GENOMIC DNA]</scope>
</reference>
<keyword evidence="7" id="KW-1185">Reference proteome</keyword>
<evidence type="ECO:0000256" key="2">
    <source>
        <dbReference type="ARBA" id="ARBA00023242"/>
    </source>
</evidence>
<protein>
    <submittedName>
        <fullName evidence="6">Myb-like HTH transcriptional regulator family protein</fullName>
    </submittedName>
</protein>
<accession>A0ABD1RCS3</accession>
<dbReference type="GO" id="GO:0005634">
    <property type="term" value="C:nucleus"/>
    <property type="evidence" value="ECO:0007669"/>
    <property type="project" value="UniProtKB-SubCell"/>
</dbReference>
<sequence>MEIDSVIANWILEFLVKQPLEDSTLNSLVRTLPLPNGNLIFKKSLLLKKLESEIFRNSAVSESTLDYLEKIVTLEFLRGNEKVSDAMKCAYWQVAVECSVKYLKKEVWKKSRSDFLKLLESVWWDKVGKLEKVEKGGLGSEELFTWRDEMKNALKKSARKRLVKRSEGVNAVEALKVYLKEEREKMGPSFLELVAHILKDEETKKEVLGLENANGIVPKEPVLHSADPDSAVKNDKGVPKDTSLRQLSGTYRGGAIGGSDCLVVQPLLSKYDLPPTPEVIRVQKALESSRLDLQANVKDPLPDALQLAEAITGKARGTTDQEPIQETRVSPNPPAANGASVVQTNGGNPSNGPRPSLMERNGTARTHEWDESIENSSEESAARGSRPKLPTPKRRLVSPPKKYENKQMTKRRRVGKWSDLEEKTLRDGVDEYGQGNWKVILKAYPHIFEGRRTEVDLKDKWRNMTRY</sequence>
<feature type="domain" description="HTH myb-type" evidence="5">
    <location>
        <begin position="409"/>
        <end position="467"/>
    </location>
</feature>